<evidence type="ECO:0000313" key="1">
    <source>
        <dbReference type="EMBL" id="OGY10017.1"/>
    </source>
</evidence>
<dbReference type="AlphaFoldDB" id="A0A1G1V3T2"/>
<evidence type="ECO:0000313" key="2">
    <source>
        <dbReference type="Proteomes" id="UP000177967"/>
    </source>
</evidence>
<gene>
    <name evidence="1" type="ORF">A2782_00615</name>
</gene>
<reference evidence="1 2" key="1">
    <citation type="journal article" date="2016" name="Nat. Commun.">
        <title>Thousands of microbial genomes shed light on interconnected biogeochemical processes in an aquifer system.</title>
        <authorList>
            <person name="Anantharaman K."/>
            <person name="Brown C.T."/>
            <person name="Hug L.A."/>
            <person name="Sharon I."/>
            <person name="Castelle C.J."/>
            <person name="Probst A.J."/>
            <person name="Thomas B.C."/>
            <person name="Singh A."/>
            <person name="Wilkins M.J."/>
            <person name="Karaoz U."/>
            <person name="Brodie E.L."/>
            <person name="Williams K.H."/>
            <person name="Hubbard S.S."/>
            <person name="Banfield J.F."/>
        </authorList>
    </citation>
    <scope>NUCLEOTIDE SEQUENCE [LARGE SCALE GENOMIC DNA]</scope>
</reference>
<sequence length="178" mass="19921">MVGVAAGAYYYGKGALNLPTKQQASSEIQVVATPTPNTSNLILEKLAFNIPLDWWSKSYDDASSGKWANINPQPLPVPGDAIPAFTLYYRPNKTIEEQKTELIDNWGLTDRKEETKNVNGSTVYILKGVSKPGFLESKNMAIVLVQKDQNIYYLFDTGTLTNHEVYFDQILSTFKFTN</sequence>
<accession>A0A1G1V3T2</accession>
<proteinExistence type="predicted"/>
<dbReference type="EMBL" id="MHBW01000002">
    <property type="protein sequence ID" value="OGY10017.1"/>
    <property type="molecule type" value="Genomic_DNA"/>
</dbReference>
<protein>
    <submittedName>
        <fullName evidence="1">Uncharacterized protein</fullName>
    </submittedName>
</protein>
<comment type="caution">
    <text evidence="1">The sequence shown here is derived from an EMBL/GenBank/DDBJ whole genome shotgun (WGS) entry which is preliminary data.</text>
</comment>
<dbReference type="STRING" id="1797513.A2782_00615"/>
<name>A0A1G1V3T2_9BACT</name>
<organism evidence="1 2">
    <name type="scientific">Candidatus Blackburnbacteria bacterium RIFCSPHIGHO2_01_FULL_43_15b</name>
    <dbReference type="NCBI Taxonomy" id="1797513"/>
    <lineage>
        <taxon>Bacteria</taxon>
        <taxon>Candidatus Blackburniibacteriota</taxon>
    </lineage>
</organism>
<dbReference type="Proteomes" id="UP000177967">
    <property type="component" value="Unassembled WGS sequence"/>
</dbReference>